<accession>A0ABR7MUP2</accession>
<dbReference type="InterPro" id="IPR043168">
    <property type="entry name" value="DegV_C"/>
</dbReference>
<sequence length="295" mass="33334">MADYILSCCSTADLTKEQFEEMDVKYICFHYEMDGKQYADDLGQTMPFDLFYQKMAQGADTKTSQVNAEEYEEYFEGFLKAGKDVLHLCLSSGISGTVNSANIAKEKLSEKYPDRKIFIVDSLGASSGYGLLMDTLAAMRKDGKTIEELYNWAEEYKLNVHHWFFSTDLSFYIKGGRISKTAGAIGSLLNICPLLNMDYLGRLIPRFKIRTKKKVIRAIVDRMEENAQDGLDYSGKCYISQSACIEDAKEVARLVEERFPKLNGKVKINYIGTTIGSHTGPGTVALFFWGKKRED</sequence>
<dbReference type="Gene3D" id="3.30.1180.10">
    <property type="match status" value="1"/>
</dbReference>
<evidence type="ECO:0000256" key="2">
    <source>
        <dbReference type="ARBA" id="ARBA00023121"/>
    </source>
</evidence>
<evidence type="ECO:0000313" key="3">
    <source>
        <dbReference type="EMBL" id="MBC8556972.1"/>
    </source>
</evidence>
<dbReference type="PANTHER" id="PTHR33434">
    <property type="entry name" value="DEGV DOMAIN-CONTAINING PROTEIN DR_1986-RELATED"/>
    <property type="match status" value="1"/>
</dbReference>
<comment type="function">
    <text evidence="1">May bind long-chain fatty acids, such as palmitate, and may play a role in lipid transport or fatty acid metabolism.</text>
</comment>
<dbReference type="SUPFAM" id="SSF82549">
    <property type="entry name" value="DAK1/DegV-like"/>
    <property type="match status" value="1"/>
</dbReference>
<evidence type="ECO:0000256" key="1">
    <source>
        <dbReference type="ARBA" id="ARBA00003238"/>
    </source>
</evidence>
<dbReference type="EMBL" id="JACRSW010000015">
    <property type="protein sequence ID" value="MBC8556972.1"/>
    <property type="molecule type" value="Genomic_DNA"/>
</dbReference>
<proteinExistence type="predicted"/>
<keyword evidence="2" id="KW-0446">Lipid-binding</keyword>
<dbReference type="NCBIfam" id="TIGR00762">
    <property type="entry name" value="DegV"/>
    <property type="match status" value="1"/>
</dbReference>
<dbReference type="Pfam" id="PF02645">
    <property type="entry name" value="DegV"/>
    <property type="match status" value="1"/>
</dbReference>
<name>A0ABR7MUP2_9FIRM</name>
<dbReference type="Gene3D" id="3.40.50.10440">
    <property type="entry name" value="Dihydroxyacetone kinase, domain 1"/>
    <property type="match status" value="1"/>
</dbReference>
<dbReference type="InterPro" id="IPR050270">
    <property type="entry name" value="DegV_domain_contain"/>
</dbReference>
<reference evidence="3 4" key="1">
    <citation type="submission" date="2020-08" db="EMBL/GenBank/DDBJ databases">
        <title>Genome public.</title>
        <authorList>
            <person name="Liu C."/>
            <person name="Sun Q."/>
        </authorList>
    </citation>
    <scope>NUCLEOTIDE SEQUENCE [LARGE SCALE GENOMIC DNA]</scope>
    <source>
        <strain evidence="3 4">BX3</strain>
    </source>
</reference>
<dbReference type="PANTHER" id="PTHR33434:SF3">
    <property type="entry name" value="DEGV DOMAIN-CONTAINING PROTEIN YITS"/>
    <property type="match status" value="1"/>
</dbReference>
<gene>
    <name evidence="3" type="ORF">H8700_04540</name>
</gene>
<comment type="caution">
    <text evidence="3">The sequence shown here is derived from an EMBL/GenBank/DDBJ whole genome shotgun (WGS) entry which is preliminary data.</text>
</comment>
<keyword evidence="4" id="KW-1185">Reference proteome</keyword>
<evidence type="ECO:0000313" key="4">
    <source>
        <dbReference type="Proteomes" id="UP000637513"/>
    </source>
</evidence>
<protein>
    <submittedName>
        <fullName evidence="3">DegV family protein</fullName>
    </submittedName>
</protein>
<dbReference type="Gene3D" id="2.20.28.50">
    <property type="entry name" value="degv family protein"/>
    <property type="match status" value="1"/>
</dbReference>
<dbReference type="PROSITE" id="PS51482">
    <property type="entry name" value="DEGV"/>
    <property type="match status" value="1"/>
</dbReference>
<dbReference type="InterPro" id="IPR003797">
    <property type="entry name" value="DegV"/>
</dbReference>
<organism evidence="3 4">
    <name type="scientific">Jutongia hominis</name>
    <dbReference type="NCBI Taxonomy" id="2763664"/>
    <lineage>
        <taxon>Bacteria</taxon>
        <taxon>Bacillati</taxon>
        <taxon>Bacillota</taxon>
        <taxon>Clostridia</taxon>
        <taxon>Lachnospirales</taxon>
        <taxon>Lachnospiraceae</taxon>
        <taxon>Jutongia</taxon>
    </lineage>
</organism>
<dbReference type="Proteomes" id="UP000637513">
    <property type="component" value="Unassembled WGS sequence"/>
</dbReference>
<dbReference type="RefSeq" id="WP_249303788.1">
    <property type="nucleotide sequence ID" value="NZ_JACRSW010000015.1"/>
</dbReference>